<organism evidence="2 3">
    <name type="scientific">Desulfosporosinus youngiae DSM 17734</name>
    <dbReference type="NCBI Taxonomy" id="768710"/>
    <lineage>
        <taxon>Bacteria</taxon>
        <taxon>Bacillati</taxon>
        <taxon>Bacillota</taxon>
        <taxon>Clostridia</taxon>
        <taxon>Eubacteriales</taxon>
        <taxon>Desulfitobacteriaceae</taxon>
        <taxon>Desulfosporosinus</taxon>
    </lineage>
</organism>
<gene>
    <name evidence="2" type="ORF">DesyoDRAFT_1247</name>
</gene>
<evidence type="ECO:0000313" key="2">
    <source>
        <dbReference type="EMBL" id="EHQ88415.1"/>
    </source>
</evidence>
<dbReference type="EMBL" id="CM001441">
    <property type="protein sequence ID" value="EHQ88415.1"/>
    <property type="molecule type" value="Genomic_DNA"/>
</dbReference>
<accession>H5XTF6</accession>
<sequence>MNGLDFLLTSICFTFLGFGLCYITLSSNARLKAQNDDKASHIIHK</sequence>
<dbReference type="STRING" id="768710.DesyoDRAFT_1247"/>
<keyword evidence="1" id="KW-0472">Membrane</keyword>
<protein>
    <submittedName>
        <fullName evidence="2">Uncharacterized protein</fullName>
    </submittedName>
</protein>
<dbReference type="HOGENOM" id="CLU_216282_0_0_9"/>
<dbReference type="AlphaFoldDB" id="H5XTF6"/>
<dbReference type="Proteomes" id="UP000005104">
    <property type="component" value="Chromosome"/>
</dbReference>
<keyword evidence="1" id="KW-1133">Transmembrane helix</keyword>
<name>H5XTF6_9FIRM</name>
<keyword evidence="1" id="KW-0812">Transmembrane</keyword>
<evidence type="ECO:0000256" key="1">
    <source>
        <dbReference type="SAM" id="Phobius"/>
    </source>
</evidence>
<keyword evidence="3" id="KW-1185">Reference proteome</keyword>
<evidence type="ECO:0000313" key="3">
    <source>
        <dbReference type="Proteomes" id="UP000005104"/>
    </source>
</evidence>
<reference evidence="2 3" key="1">
    <citation type="submission" date="2011-11" db="EMBL/GenBank/DDBJ databases">
        <title>The Noncontiguous Finished genome of Desulfosporosinus youngiae DSM 17734.</title>
        <authorList>
            <consortium name="US DOE Joint Genome Institute (JGI-PGF)"/>
            <person name="Lucas S."/>
            <person name="Han J."/>
            <person name="Lapidus A."/>
            <person name="Cheng J.-F."/>
            <person name="Goodwin L."/>
            <person name="Pitluck S."/>
            <person name="Peters L."/>
            <person name="Ovchinnikova G."/>
            <person name="Lu M."/>
            <person name="Land M.L."/>
            <person name="Hauser L."/>
            <person name="Pester M."/>
            <person name="Spring S."/>
            <person name="Ollivier B."/>
            <person name="Rattei T."/>
            <person name="Klenk H.-P."/>
            <person name="Wagner M."/>
            <person name="Loy A."/>
            <person name="Woyke T.J."/>
        </authorList>
    </citation>
    <scope>NUCLEOTIDE SEQUENCE [LARGE SCALE GENOMIC DNA]</scope>
    <source>
        <strain evidence="2 3">DSM 17734</strain>
    </source>
</reference>
<proteinExistence type="predicted"/>
<feature type="transmembrane region" description="Helical" evidence="1">
    <location>
        <begin position="6"/>
        <end position="25"/>
    </location>
</feature>